<protein>
    <submittedName>
        <fullName evidence="4">Ribosomal-protein-alanine N-acetyltransferase</fullName>
    </submittedName>
</protein>
<keyword evidence="1 4" id="KW-0808">Transferase</keyword>
<dbReference type="RefSeq" id="WP_142080405.1">
    <property type="nucleotide sequence ID" value="NZ_VFPT01000001.1"/>
</dbReference>
<dbReference type="GO" id="GO:0016747">
    <property type="term" value="F:acyltransferase activity, transferring groups other than amino-acyl groups"/>
    <property type="evidence" value="ECO:0007669"/>
    <property type="project" value="InterPro"/>
</dbReference>
<dbReference type="InterPro" id="IPR050680">
    <property type="entry name" value="YpeA/RimI_acetyltransf"/>
</dbReference>
<sequence length="142" mass="15357">MTPEEMARLHAESFTLPPAWNASDFAVFLNDPGCFVLSSRNNTQLAAFALFRVAADEAELLTLATAPTARRQGLARKLLHDGLARARSLGAAQCFLEVAASNDAAILLYQTSGFAQVGLRKAYYRISGRAPVDALVFRAILD</sequence>
<accession>A0A543KCH9</accession>
<dbReference type="Proteomes" id="UP000320582">
    <property type="component" value="Unassembled WGS sequence"/>
</dbReference>
<dbReference type="PANTHER" id="PTHR43420">
    <property type="entry name" value="ACETYLTRANSFERASE"/>
    <property type="match status" value="1"/>
</dbReference>
<evidence type="ECO:0000313" key="4">
    <source>
        <dbReference type="EMBL" id="TQM92747.1"/>
    </source>
</evidence>
<feature type="domain" description="N-acetyltransferase" evidence="3">
    <location>
        <begin position="1"/>
        <end position="142"/>
    </location>
</feature>
<dbReference type="AlphaFoldDB" id="A0A543KCH9"/>
<dbReference type="PROSITE" id="PS51186">
    <property type="entry name" value="GNAT"/>
    <property type="match status" value="1"/>
</dbReference>
<evidence type="ECO:0000313" key="5">
    <source>
        <dbReference type="Proteomes" id="UP000320582"/>
    </source>
</evidence>
<dbReference type="PANTHER" id="PTHR43420:SF44">
    <property type="entry name" value="ACETYLTRANSFERASE YPEA"/>
    <property type="match status" value="1"/>
</dbReference>
<dbReference type="Pfam" id="PF00583">
    <property type="entry name" value="Acetyltransf_1"/>
    <property type="match status" value="1"/>
</dbReference>
<reference evidence="4 5" key="1">
    <citation type="submission" date="2019-06" db="EMBL/GenBank/DDBJ databases">
        <title>Genomic Encyclopedia of Archaeal and Bacterial Type Strains, Phase II (KMG-II): from individual species to whole genera.</title>
        <authorList>
            <person name="Goeker M."/>
        </authorList>
    </citation>
    <scope>NUCLEOTIDE SEQUENCE [LARGE SCALE GENOMIC DNA]</scope>
    <source>
        <strain evidence="4 5">DSM 18423</strain>
    </source>
</reference>
<keyword evidence="5" id="KW-1185">Reference proteome</keyword>
<dbReference type="CDD" id="cd04301">
    <property type="entry name" value="NAT_SF"/>
    <property type="match status" value="1"/>
</dbReference>
<dbReference type="OrthoDB" id="9804026at2"/>
<dbReference type="InterPro" id="IPR000182">
    <property type="entry name" value="GNAT_dom"/>
</dbReference>
<dbReference type="InterPro" id="IPR016181">
    <property type="entry name" value="Acyl_CoA_acyltransferase"/>
</dbReference>
<proteinExistence type="predicted"/>
<keyword evidence="2" id="KW-0012">Acyltransferase</keyword>
<dbReference type="EMBL" id="VFPT01000001">
    <property type="protein sequence ID" value="TQM92747.1"/>
    <property type="molecule type" value="Genomic_DNA"/>
</dbReference>
<comment type="caution">
    <text evidence="4">The sequence shown here is derived from an EMBL/GenBank/DDBJ whole genome shotgun (WGS) entry which is preliminary data.</text>
</comment>
<gene>
    <name evidence="4" type="ORF">BD293_1365</name>
</gene>
<organism evidence="4 5">
    <name type="scientific">Roseinatronobacter monicus</name>
    <dbReference type="NCBI Taxonomy" id="393481"/>
    <lineage>
        <taxon>Bacteria</taxon>
        <taxon>Pseudomonadati</taxon>
        <taxon>Pseudomonadota</taxon>
        <taxon>Alphaproteobacteria</taxon>
        <taxon>Rhodobacterales</taxon>
        <taxon>Paracoccaceae</taxon>
        <taxon>Roseinatronobacter</taxon>
    </lineage>
</organism>
<dbReference type="Gene3D" id="3.40.630.30">
    <property type="match status" value="1"/>
</dbReference>
<evidence type="ECO:0000259" key="3">
    <source>
        <dbReference type="PROSITE" id="PS51186"/>
    </source>
</evidence>
<evidence type="ECO:0000256" key="1">
    <source>
        <dbReference type="ARBA" id="ARBA00022679"/>
    </source>
</evidence>
<evidence type="ECO:0000256" key="2">
    <source>
        <dbReference type="ARBA" id="ARBA00023315"/>
    </source>
</evidence>
<dbReference type="SUPFAM" id="SSF55729">
    <property type="entry name" value="Acyl-CoA N-acyltransferases (Nat)"/>
    <property type="match status" value="1"/>
</dbReference>
<name>A0A543KCH9_9RHOB</name>